<evidence type="ECO:0000256" key="1">
    <source>
        <dbReference type="ARBA" id="ARBA00004141"/>
    </source>
</evidence>
<gene>
    <name evidence="9" type="ORF">ACFOLH_06025</name>
</gene>
<organism evidence="9 10">
    <name type="scientific">Aquipuribacter hungaricus</name>
    <dbReference type="NCBI Taxonomy" id="545624"/>
    <lineage>
        <taxon>Bacteria</taxon>
        <taxon>Bacillati</taxon>
        <taxon>Actinomycetota</taxon>
        <taxon>Actinomycetes</taxon>
        <taxon>Micrococcales</taxon>
        <taxon>Intrasporangiaceae</taxon>
        <taxon>Aquipuribacter</taxon>
    </lineage>
</organism>
<feature type="transmembrane region" description="Helical" evidence="8">
    <location>
        <begin position="194"/>
        <end position="213"/>
    </location>
</feature>
<keyword evidence="6" id="KW-0813">Transport</keyword>
<dbReference type="Proteomes" id="UP001595685">
    <property type="component" value="Unassembled WGS sequence"/>
</dbReference>
<evidence type="ECO:0000256" key="6">
    <source>
        <dbReference type="RuleBase" id="RU003943"/>
    </source>
</evidence>
<dbReference type="SUPFAM" id="SSF81345">
    <property type="entry name" value="ABC transporter involved in vitamin B12 uptake, BtuC"/>
    <property type="match status" value="1"/>
</dbReference>
<comment type="similarity">
    <text evidence="2 6">Belongs to the ABC-3 integral membrane protein family.</text>
</comment>
<evidence type="ECO:0000256" key="3">
    <source>
        <dbReference type="ARBA" id="ARBA00022692"/>
    </source>
</evidence>
<protein>
    <submittedName>
        <fullName evidence="9">Metal ABC transporter permease</fullName>
    </submittedName>
</protein>
<reference evidence="10" key="1">
    <citation type="journal article" date="2019" name="Int. J. Syst. Evol. Microbiol.">
        <title>The Global Catalogue of Microorganisms (GCM) 10K type strain sequencing project: providing services to taxonomists for standard genome sequencing and annotation.</title>
        <authorList>
            <consortium name="The Broad Institute Genomics Platform"/>
            <consortium name="The Broad Institute Genome Sequencing Center for Infectious Disease"/>
            <person name="Wu L."/>
            <person name="Ma J."/>
        </authorList>
    </citation>
    <scope>NUCLEOTIDE SEQUENCE [LARGE SCALE GENOMIC DNA]</scope>
    <source>
        <strain evidence="10">NCAIM B.02333</strain>
    </source>
</reference>
<feature type="transmembrane region" description="Helical" evidence="8">
    <location>
        <begin position="38"/>
        <end position="56"/>
    </location>
</feature>
<dbReference type="CDD" id="cd06550">
    <property type="entry name" value="TM_ABC_iron-siderophores_like"/>
    <property type="match status" value="1"/>
</dbReference>
<feature type="transmembrane region" description="Helical" evidence="8">
    <location>
        <begin position="91"/>
        <end position="108"/>
    </location>
</feature>
<keyword evidence="3 6" id="KW-0812">Transmembrane</keyword>
<evidence type="ECO:0000256" key="5">
    <source>
        <dbReference type="ARBA" id="ARBA00023136"/>
    </source>
</evidence>
<feature type="transmembrane region" description="Helical" evidence="8">
    <location>
        <begin position="133"/>
        <end position="157"/>
    </location>
</feature>
<feature type="transmembrane region" description="Helical" evidence="8">
    <location>
        <begin position="220"/>
        <end position="241"/>
    </location>
</feature>
<dbReference type="InterPro" id="IPR037294">
    <property type="entry name" value="ABC_BtuC-like"/>
</dbReference>
<dbReference type="PANTHER" id="PTHR30477">
    <property type="entry name" value="ABC-TRANSPORTER METAL-BINDING PROTEIN"/>
    <property type="match status" value="1"/>
</dbReference>
<proteinExistence type="inferred from homology"/>
<name>A0ABV7WG43_9MICO</name>
<dbReference type="PANTHER" id="PTHR30477:SF0">
    <property type="entry name" value="METAL TRANSPORT SYSTEM MEMBRANE PROTEIN TM_0125-RELATED"/>
    <property type="match status" value="1"/>
</dbReference>
<dbReference type="EMBL" id="JBHRWW010000003">
    <property type="protein sequence ID" value="MFC3687897.1"/>
    <property type="molecule type" value="Genomic_DNA"/>
</dbReference>
<feature type="region of interest" description="Disordered" evidence="7">
    <location>
        <begin position="315"/>
        <end position="335"/>
    </location>
</feature>
<evidence type="ECO:0000256" key="8">
    <source>
        <dbReference type="SAM" id="Phobius"/>
    </source>
</evidence>
<dbReference type="Gene3D" id="1.10.3470.10">
    <property type="entry name" value="ABC transporter involved in vitamin B12 uptake, BtuC"/>
    <property type="match status" value="1"/>
</dbReference>
<evidence type="ECO:0000313" key="10">
    <source>
        <dbReference type="Proteomes" id="UP001595685"/>
    </source>
</evidence>
<feature type="compositionally biased region" description="Basic residues" evidence="7">
    <location>
        <begin position="318"/>
        <end position="327"/>
    </location>
</feature>
<evidence type="ECO:0000313" key="9">
    <source>
        <dbReference type="EMBL" id="MFC3687897.1"/>
    </source>
</evidence>
<feature type="transmembrane region" description="Helical" evidence="8">
    <location>
        <begin position="12"/>
        <end position="31"/>
    </location>
</feature>
<feature type="transmembrane region" description="Helical" evidence="8">
    <location>
        <begin position="247"/>
        <end position="268"/>
    </location>
</feature>
<keyword evidence="10" id="KW-1185">Reference proteome</keyword>
<dbReference type="Pfam" id="PF00950">
    <property type="entry name" value="ABC-3"/>
    <property type="match status" value="1"/>
</dbReference>
<keyword evidence="4 8" id="KW-1133">Transmembrane helix</keyword>
<feature type="transmembrane region" description="Helical" evidence="8">
    <location>
        <begin position="169"/>
        <end position="188"/>
    </location>
</feature>
<dbReference type="InterPro" id="IPR001626">
    <property type="entry name" value="ABC_TroCD"/>
</dbReference>
<evidence type="ECO:0000256" key="7">
    <source>
        <dbReference type="SAM" id="MobiDB-lite"/>
    </source>
</evidence>
<comment type="subcellular location">
    <subcellularLocation>
        <location evidence="6">Cell membrane</location>
        <topology evidence="6">Multi-pass membrane protein</topology>
    </subcellularLocation>
    <subcellularLocation>
        <location evidence="1">Membrane</location>
        <topology evidence="1">Multi-pass membrane protein</topology>
    </subcellularLocation>
</comment>
<evidence type="ECO:0000256" key="2">
    <source>
        <dbReference type="ARBA" id="ARBA00008034"/>
    </source>
</evidence>
<accession>A0ABV7WG43</accession>
<sequence>MLAVLDYDFMRRALLAALMVGTVAPLVGVFVVQRRLSLIGDGIGHVALAGVAVGLITGSSPTWVALVAAVLAAVALELVRASGRTSGDLALAMLFYAGIAAGVVLVSLSPDGSAANLVAYLFGSITTTTSADLALFAGLAVLVVVSVALLGRALYAVSDDEEFARASGLPVLAVNLVLAVLVAATVVLSMRVVGLLLISALMVVPVALAQLVARSFAQTVVVACATGLVASLLGTTLSFYADTPSGGTIVLLAVGAFAVTALATLGTGRARALRHRRRHGLPEQHGDHVHHGEHVHGEDGCEHPVVAHHDHVDYVHDGHRHSPRLTRHGVGYDEH</sequence>
<dbReference type="RefSeq" id="WP_340290270.1">
    <property type="nucleotide sequence ID" value="NZ_JBBEOI010000016.1"/>
</dbReference>
<keyword evidence="5 8" id="KW-0472">Membrane</keyword>
<comment type="caution">
    <text evidence="9">The sequence shown here is derived from an EMBL/GenBank/DDBJ whole genome shotgun (WGS) entry which is preliminary data.</text>
</comment>
<evidence type="ECO:0000256" key="4">
    <source>
        <dbReference type="ARBA" id="ARBA00022989"/>
    </source>
</evidence>